<name>A0A4R2BMU7_9BACI</name>
<keyword evidence="2" id="KW-0479">Metal-binding</keyword>
<evidence type="ECO:0000259" key="6">
    <source>
        <dbReference type="Pfam" id="PF03738"/>
    </source>
</evidence>
<organism evidence="7 8">
    <name type="scientific">Mesobacillus foraminis</name>
    <dbReference type="NCBI Taxonomy" id="279826"/>
    <lineage>
        <taxon>Bacteria</taxon>
        <taxon>Bacillati</taxon>
        <taxon>Bacillota</taxon>
        <taxon>Bacilli</taxon>
        <taxon>Bacillales</taxon>
        <taxon>Bacillaceae</taxon>
        <taxon>Mesobacillus</taxon>
    </lineage>
</organism>
<protein>
    <submittedName>
        <fullName evidence="7">Glutathionylspermidine synthase</fullName>
    </submittedName>
</protein>
<evidence type="ECO:0000313" key="8">
    <source>
        <dbReference type="Proteomes" id="UP000295689"/>
    </source>
</evidence>
<evidence type="ECO:0000256" key="4">
    <source>
        <dbReference type="ARBA" id="ARBA00022840"/>
    </source>
</evidence>
<dbReference type="GO" id="GO:0005524">
    <property type="term" value="F:ATP binding"/>
    <property type="evidence" value="ECO:0007669"/>
    <property type="project" value="UniProtKB-KW"/>
</dbReference>
<proteinExistence type="predicted"/>
<keyword evidence="4" id="KW-0067">ATP-binding</keyword>
<evidence type="ECO:0000256" key="5">
    <source>
        <dbReference type="ARBA" id="ARBA00022842"/>
    </source>
</evidence>
<dbReference type="GO" id="GO:0016874">
    <property type="term" value="F:ligase activity"/>
    <property type="evidence" value="ECO:0007669"/>
    <property type="project" value="UniProtKB-KW"/>
</dbReference>
<evidence type="ECO:0000256" key="2">
    <source>
        <dbReference type="ARBA" id="ARBA00022723"/>
    </source>
</evidence>
<reference evidence="7 8" key="1">
    <citation type="journal article" date="2015" name="Stand. Genomic Sci.">
        <title>Genomic Encyclopedia of Bacterial and Archaeal Type Strains, Phase III: the genomes of soil and plant-associated and newly described type strains.</title>
        <authorList>
            <person name="Whitman W.B."/>
            <person name="Woyke T."/>
            <person name="Klenk H.P."/>
            <person name="Zhou Y."/>
            <person name="Lilburn T.G."/>
            <person name="Beck B.J."/>
            <person name="De Vos P."/>
            <person name="Vandamme P."/>
            <person name="Eisen J.A."/>
            <person name="Garrity G."/>
            <person name="Hugenholtz P."/>
            <person name="Kyrpides N.C."/>
        </authorList>
    </citation>
    <scope>NUCLEOTIDE SEQUENCE [LARGE SCALE GENOMIC DNA]</scope>
    <source>
        <strain evidence="7 8">CV53</strain>
    </source>
</reference>
<dbReference type="InterPro" id="IPR016185">
    <property type="entry name" value="PreATP-grasp_dom_sf"/>
</dbReference>
<gene>
    <name evidence="7" type="ORF">EV146_102294</name>
</gene>
<dbReference type="SUPFAM" id="SSF52440">
    <property type="entry name" value="PreATP-grasp domain"/>
    <property type="match status" value="1"/>
</dbReference>
<dbReference type="Proteomes" id="UP000295689">
    <property type="component" value="Unassembled WGS sequence"/>
</dbReference>
<dbReference type="SUPFAM" id="SSF56059">
    <property type="entry name" value="Glutathione synthetase ATP-binding domain-like"/>
    <property type="match status" value="1"/>
</dbReference>
<sequence>MDVYAYSKKRQNFYQGIERFWHDLYGEEYALYDIKAVNTDEIADIRLAGDRIGQIFFKVCKLLRKVSDETLAEMGFPSESFPVLRQKTLSTESVISRLDLIPVGDGYKCIEINADTPTFIKELFSVNGLMCKEFKMADPNAGMETKLAEAVRSSVFESARHLQQPKPYIVFTAHEDHVEDRETVTYLQNISRLPSRFVPLHKLQIEEGKGLYDEYGTKIDILYRQTFPVENLILDEDESGNPIGKWLLDLVALKKVAIINPPSAFLLQNKAVQAVIWGLHVERHPMFTPEEHSWIENYFLPTYLEADAFKQQNLSYVKKPAFGREGDTVEIYDGNGTLLTADPQQNYGQYLAVYQQYAELPRVEFMSEKGKQAGQLLIGCFLLNGRAAAFGYRAGGKITNNLSYYLPAGIKRDSRRGEPDVDFT</sequence>
<dbReference type="Gene3D" id="3.30.1490.330">
    <property type="match status" value="1"/>
</dbReference>
<dbReference type="EMBL" id="SLVV01000002">
    <property type="protein sequence ID" value="TCN27344.1"/>
    <property type="molecule type" value="Genomic_DNA"/>
</dbReference>
<keyword evidence="5" id="KW-0460">Magnesium</keyword>
<keyword evidence="1" id="KW-0436">Ligase</keyword>
<dbReference type="RefSeq" id="WP_132002085.1">
    <property type="nucleotide sequence ID" value="NZ_JABUHM010000001.1"/>
</dbReference>
<comment type="caution">
    <text evidence="7">The sequence shown here is derived from an EMBL/GenBank/DDBJ whole genome shotgun (WGS) entry which is preliminary data.</text>
</comment>
<evidence type="ECO:0000256" key="3">
    <source>
        <dbReference type="ARBA" id="ARBA00022741"/>
    </source>
</evidence>
<evidence type="ECO:0000313" key="7">
    <source>
        <dbReference type="EMBL" id="TCN27344.1"/>
    </source>
</evidence>
<accession>A0A4R2BMU7</accession>
<evidence type="ECO:0000256" key="1">
    <source>
        <dbReference type="ARBA" id="ARBA00022598"/>
    </source>
</evidence>
<dbReference type="GO" id="GO:0046872">
    <property type="term" value="F:metal ion binding"/>
    <property type="evidence" value="ECO:0007669"/>
    <property type="project" value="UniProtKB-KW"/>
</dbReference>
<dbReference type="Pfam" id="PF03738">
    <property type="entry name" value="GSP_synth"/>
    <property type="match status" value="1"/>
</dbReference>
<feature type="domain" description="Glutathionylspermidine synthase pre-ATP-grasp-like" evidence="6">
    <location>
        <begin position="21"/>
        <end position="409"/>
    </location>
</feature>
<dbReference type="AlphaFoldDB" id="A0A4R2BMU7"/>
<dbReference type="InterPro" id="IPR005494">
    <property type="entry name" value="GSPS_pre-ATP-grasp-like_dom"/>
</dbReference>
<keyword evidence="8" id="KW-1185">Reference proteome</keyword>
<keyword evidence="3" id="KW-0547">Nucleotide-binding</keyword>